<dbReference type="Proteomes" id="UP001295684">
    <property type="component" value="Unassembled WGS sequence"/>
</dbReference>
<name>A0AAD1UU45_EUPCR</name>
<feature type="active site" description="Proton donor" evidence="1">
    <location>
        <position position="292"/>
    </location>
</feature>
<dbReference type="AlphaFoldDB" id="A0AAD1UU45"/>
<dbReference type="InterPro" id="IPR029062">
    <property type="entry name" value="Class_I_gatase-like"/>
</dbReference>
<dbReference type="SUPFAM" id="SSF52317">
    <property type="entry name" value="Class I glutamine amidotransferase-like"/>
    <property type="match status" value="1"/>
</dbReference>
<dbReference type="EC" id="3.4.19.9" evidence="2"/>
<feature type="active site" evidence="2">
    <location>
        <position position="292"/>
    </location>
</feature>
<dbReference type="PANTHER" id="PTHR11315:SF0">
    <property type="entry name" value="FOLATE GAMMA-GLUTAMYL HYDROLASE"/>
    <property type="match status" value="1"/>
</dbReference>
<gene>
    <name evidence="4" type="ORF">ECRASSUSDP1_LOCUS13271</name>
</gene>
<dbReference type="PROSITE" id="PS51275">
    <property type="entry name" value="PEPTIDASE_C26_GGH"/>
    <property type="match status" value="1"/>
</dbReference>
<comment type="caution">
    <text evidence="4">The sequence shown here is derived from an EMBL/GenBank/DDBJ whole genome shotgun (WGS) entry which is preliminary data.</text>
</comment>
<accession>A0AAD1UU45</accession>
<dbReference type="InterPro" id="IPR017926">
    <property type="entry name" value="GATASE"/>
</dbReference>
<dbReference type="EMBL" id="CAMPGE010013201">
    <property type="protein sequence ID" value="CAI2371944.1"/>
    <property type="molecule type" value="Genomic_DNA"/>
</dbReference>
<keyword evidence="5" id="KW-1185">Reference proteome</keyword>
<organism evidence="4 5">
    <name type="scientific">Euplotes crassus</name>
    <dbReference type="NCBI Taxonomy" id="5936"/>
    <lineage>
        <taxon>Eukaryota</taxon>
        <taxon>Sar</taxon>
        <taxon>Alveolata</taxon>
        <taxon>Ciliophora</taxon>
        <taxon>Intramacronucleata</taxon>
        <taxon>Spirotrichea</taxon>
        <taxon>Hypotrichia</taxon>
        <taxon>Euplotida</taxon>
        <taxon>Euplotidae</taxon>
        <taxon>Moneuplotes</taxon>
    </lineage>
</organism>
<sequence length="365" mass="41690">MEVLLQVQRKLNRKSAQSLLEKAMALINMAGFQLRFSPLEADAITEIDTIIPIESATKKILDSVPVVEEVNPSIPINEWPMIGIMTQPYDEVNDYIMASYVKFIQAAGARVVPIVWRDSDEDILNLVSKLNGAVFPGGAIAFKNEDGTLSEYGRKAELIINKAKEMTDRGSNYPIMGICLGIQLIVQHEAPFKDTVEMFGFDNVDEAATVTLKQTSESKLFSKMPQHLINAVQKEKLTYYHHHDGVVPSAWNKYSSLRDNYHLLATSHDRKGDECVVFVESKKYPIWGLQFHPEKNSFSWRPTSKVPHSQTSIEFSQFLANFFVMEARKNFNRFDSEEEAFDHMIEHVPLKLNREKKHDVYLFDN</sequence>
<proteinExistence type="predicted"/>
<feature type="domain" description="Glutamine amidotransferase" evidence="3">
    <location>
        <begin position="108"/>
        <end position="297"/>
    </location>
</feature>
<dbReference type="InterPro" id="IPR015527">
    <property type="entry name" value="Pept_C26_g-glut_hydrolase"/>
</dbReference>
<dbReference type="GO" id="GO:0005773">
    <property type="term" value="C:vacuole"/>
    <property type="evidence" value="ECO:0007669"/>
    <property type="project" value="TreeGrafter"/>
</dbReference>
<dbReference type="PANTHER" id="PTHR11315">
    <property type="entry name" value="PROTEASE FAMILY C26 GAMMA-GLUTAMYL HYDROLASE"/>
    <property type="match status" value="1"/>
</dbReference>
<evidence type="ECO:0000313" key="4">
    <source>
        <dbReference type="EMBL" id="CAI2371944.1"/>
    </source>
</evidence>
<dbReference type="GO" id="GO:0046900">
    <property type="term" value="P:tetrahydrofolylpolyglutamate metabolic process"/>
    <property type="evidence" value="ECO:0007669"/>
    <property type="project" value="TreeGrafter"/>
</dbReference>
<keyword evidence="2" id="KW-0378">Hydrolase</keyword>
<dbReference type="PROSITE" id="PS51273">
    <property type="entry name" value="GATASE_TYPE_1"/>
    <property type="match status" value="1"/>
</dbReference>
<feature type="active site" description="Nucleophile" evidence="1 2">
    <location>
        <position position="179"/>
    </location>
</feature>
<evidence type="ECO:0000256" key="2">
    <source>
        <dbReference type="PROSITE-ProRule" id="PRU00607"/>
    </source>
</evidence>
<dbReference type="GO" id="GO:0034722">
    <property type="term" value="F:gamma-glutamyl-peptidase activity"/>
    <property type="evidence" value="ECO:0007669"/>
    <property type="project" value="UniProtKB-UniRule"/>
</dbReference>
<evidence type="ECO:0000259" key="3">
    <source>
        <dbReference type="Pfam" id="PF00117"/>
    </source>
</evidence>
<comment type="catalytic activity">
    <reaction evidence="2">
        <text>(6S)-5,6,7,8-tetrahydrofolyl-(gamma-L-Glu)(n) + (n-1) H2O = (6S)-5,6,7,8-tetrahydrofolate + (n-1) L-glutamate</text>
        <dbReference type="Rhea" id="RHEA:56784"/>
        <dbReference type="Rhea" id="RHEA-COMP:14738"/>
        <dbReference type="ChEBI" id="CHEBI:15377"/>
        <dbReference type="ChEBI" id="CHEBI:29985"/>
        <dbReference type="ChEBI" id="CHEBI:57453"/>
        <dbReference type="ChEBI" id="CHEBI:141005"/>
        <dbReference type="EC" id="3.4.19.9"/>
    </reaction>
</comment>
<evidence type="ECO:0000256" key="1">
    <source>
        <dbReference type="PIRSR" id="PIRSR615527-1"/>
    </source>
</evidence>
<reference evidence="4" key="1">
    <citation type="submission" date="2023-07" db="EMBL/GenBank/DDBJ databases">
        <authorList>
            <consortium name="AG Swart"/>
            <person name="Singh M."/>
            <person name="Singh A."/>
            <person name="Seah K."/>
            <person name="Emmerich C."/>
        </authorList>
    </citation>
    <scope>NUCLEOTIDE SEQUENCE</scope>
    <source>
        <strain evidence="4">DP1</strain>
    </source>
</reference>
<protein>
    <recommendedName>
        <fullName evidence="2">folate gamma-glutamyl hydrolase</fullName>
        <ecNumber evidence="2">3.4.19.9</ecNumber>
    </recommendedName>
</protein>
<evidence type="ECO:0000313" key="5">
    <source>
        <dbReference type="Proteomes" id="UP001295684"/>
    </source>
</evidence>
<dbReference type="Gene3D" id="3.40.50.880">
    <property type="match status" value="1"/>
</dbReference>
<dbReference type="Pfam" id="PF00117">
    <property type="entry name" value="GATase"/>
    <property type="match status" value="1"/>
</dbReference>